<accession>A0ACC1D6Z2</accession>
<reference evidence="1 2" key="1">
    <citation type="journal article" date="2021" name="Front. Genet.">
        <title>Chromosome-Level Genome Assembly Reveals Significant Gene Expansion in the Toll and IMD Signaling Pathways of Dendrolimus kikuchii.</title>
        <authorList>
            <person name="Zhou J."/>
            <person name="Wu P."/>
            <person name="Xiong Z."/>
            <person name="Liu N."/>
            <person name="Zhao N."/>
            <person name="Ji M."/>
            <person name="Qiu Y."/>
            <person name="Yang B."/>
        </authorList>
    </citation>
    <scope>NUCLEOTIDE SEQUENCE [LARGE SCALE GENOMIC DNA]</scope>
    <source>
        <strain evidence="1">Ann1</strain>
    </source>
</reference>
<proteinExistence type="predicted"/>
<dbReference type="Proteomes" id="UP000824533">
    <property type="component" value="Linkage Group LG08"/>
</dbReference>
<comment type="caution">
    <text evidence="1">The sequence shown here is derived from an EMBL/GenBank/DDBJ whole genome shotgun (WGS) entry which is preliminary data.</text>
</comment>
<evidence type="ECO:0000313" key="1">
    <source>
        <dbReference type="EMBL" id="KAJ0179499.1"/>
    </source>
</evidence>
<gene>
    <name evidence="1" type="ORF">K1T71_005211</name>
</gene>
<sequence length="84" mass="9846">MFFISLRYNGLDVCLWIRKTDYNNNNVVTDGFSLRAATFLSLHRFSQFLAYLIQPLLANLLRLMIHQAEGRITTHRESGFNFSF</sequence>
<organism evidence="1 2">
    <name type="scientific">Dendrolimus kikuchii</name>
    <dbReference type="NCBI Taxonomy" id="765133"/>
    <lineage>
        <taxon>Eukaryota</taxon>
        <taxon>Metazoa</taxon>
        <taxon>Ecdysozoa</taxon>
        <taxon>Arthropoda</taxon>
        <taxon>Hexapoda</taxon>
        <taxon>Insecta</taxon>
        <taxon>Pterygota</taxon>
        <taxon>Neoptera</taxon>
        <taxon>Endopterygota</taxon>
        <taxon>Lepidoptera</taxon>
        <taxon>Glossata</taxon>
        <taxon>Ditrysia</taxon>
        <taxon>Bombycoidea</taxon>
        <taxon>Lasiocampidae</taxon>
        <taxon>Dendrolimus</taxon>
    </lineage>
</organism>
<name>A0ACC1D6Z2_9NEOP</name>
<evidence type="ECO:0000313" key="2">
    <source>
        <dbReference type="Proteomes" id="UP000824533"/>
    </source>
</evidence>
<keyword evidence="2" id="KW-1185">Reference proteome</keyword>
<protein>
    <submittedName>
        <fullName evidence="1">Uncharacterized protein</fullName>
    </submittedName>
</protein>
<dbReference type="EMBL" id="CM034394">
    <property type="protein sequence ID" value="KAJ0179499.1"/>
    <property type="molecule type" value="Genomic_DNA"/>
</dbReference>